<dbReference type="SUPFAM" id="SSF52266">
    <property type="entry name" value="SGNH hydrolase"/>
    <property type="match status" value="1"/>
</dbReference>
<dbReference type="InterPro" id="IPR050300">
    <property type="entry name" value="GDXG_lipolytic_enzyme"/>
</dbReference>
<dbReference type="InterPro" id="IPR036514">
    <property type="entry name" value="SGNH_hydro_sf"/>
</dbReference>
<comment type="similarity">
    <text evidence="1">Belongs to the 'GDXG' lipolytic enzyme family.</text>
</comment>
<dbReference type="PANTHER" id="PTHR48081">
    <property type="entry name" value="AB HYDROLASE SUPERFAMILY PROTEIN C4A8.06C"/>
    <property type="match status" value="1"/>
</dbReference>
<proteinExistence type="inferred from homology"/>
<evidence type="ECO:0000313" key="5">
    <source>
        <dbReference type="Proteomes" id="UP001374893"/>
    </source>
</evidence>
<dbReference type="Pfam" id="PF20434">
    <property type="entry name" value="BD-FAE"/>
    <property type="match status" value="1"/>
</dbReference>
<dbReference type="Proteomes" id="UP001374893">
    <property type="component" value="Chromosome"/>
</dbReference>
<dbReference type="Gene3D" id="3.40.50.1820">
    <property type="entry name" value="alpha/beta hydrolase"/>
    <property type="match status" value="1"/>
</dbReference>
<organism evidence="4 5">
    <name type="scientific">Haloferula helveola</name>
    <dbReference type="NCBI Taxonomy" id="490095"/>
    <lineage>
        <taxon>Bacteria</taxon>
        <taxon>Pseudomonadati</taxon>
        <taxon>Verrucomicrobiota</taxon>
        <taxon>Verrucomicrobiia</taxon>
        <taxon>Verrucomicrobiales</taxon>
        <taxon>Verrucomicrobiaceae</taxon>
        <taxon>Haloferula</taxon>
    </lineage>
</organism>
<evidence type="ECO:0000256" key="2">
    <source>
        <dbReference type="ARBA" id="ARBA00022801"/>
    </source>
</evidence>
<dbReference type="InterPro" id="IPR029058">
    <property type="entry name" value="AB_hydrolase_fold"/>
</dbReference>
<dbReference type="Gene3D" id="3.40.50.1110">
    <property type="entry name" value="SGNH hydrolase"/>
    <property type="match status" value="1"/>
</dbReference>
<sequence length="491" mass="53975">MRLVSRILRYVLPAIAVAVLPLAVAAETGLPKVLLIGDSISGGYQKEVKRLLDGKAVVVKNEGNAQYTGTGVKKIEQWLGDGDWDVIHFNWGLWDMYGWEFANEDRSPQAYAERLEKLVTRLEKTGATLIWATTTPACPEPEVTMKNRFKTEVKISPDLEKRYLDAAGGVMKKHGVRINDLHSLIRPDLEKYATGPDNVHFTGAGYGVLARQVVAEIEKAIAGSEPRKVRSFASMQKELQPSKIIPYKTVGDRELTLHLFHPDGFKPGDRRPAYVVIHGGGWVGGDPRRFYPYAQSLVPEGYVGISVEYRLAKPGTGVTVFDCVKDGRAAIRYIRAHAAELGIDPKKIGVGGGSAGGHVALGTALFDDFDHADEDLSVSCRPDALVLLFAVLDTSSKGYGNARVGKDWKSISPLHRIRSGMPPTLVFHGDRDNVAPEPILMEFVKRMKDEGNVCELVLEKGGRHGHINNDMGLFDDAAARTLKFFRSHGLK</sequence>
<dbReference type="InterPro" id="IPR049492">
    <property type="entry name" value="BD-FAE-like_dom"/>
</dbReference>
<reference evidence="4 5" key="1">
    <citation type="submission" date="2021-06" db="EMBL/GenBank/DDBJ databases">
        <title>Complete genome of Haloferula helveola possessing various polysaccharide degrading enzymes.</title>
        <authorList>
            <person name="Takami H."/>
            <person name="Huang C."/>
            <person name="Hamasaki K."/>
        </authorList>
    </citation>
    <scope>NUCLEOTIDE SEQUENCE [LARGE SCALE GENOMIC DNA]</scope>
    <source>
        <strain evidence="4 5">CN-1</strain>
    </source>
</reference>
<evidence type="ECO:0000256" key="1">
    <source>
        <dbReference type="ARBA" id="ARBA00010515"/>
    </source>
</evidence>
<dbReference type="PANTHER" id="PTHR48081:SF30">
    <property type="entry name" value="ACETYL-HYDROLASE LIPR-RELATED"/>
    <property type="match status" value="1"/>
</dbReference>
<keyword evidence="5" id="KW-1185">Reference proteome</keyword>
<keyword evidence="2 4" id="KW-0378">Hydrolase</keyword>
<evidence type="ECO:0000259" key="3">
    <source>
        <dbReference type="Pfam" id="PF20434"/>
    </source>
</evidence>
<gene>
    <name evidence="4" type="ORF">HAHE_02290</name>
</gene>
<evidence type="ECO:0000313" key="4">
    <source>
        <dbReference type="EMBL" id="BCX46321.1"/>
    </source>
</evidence>
<dbReference type="GO" id="GO:0016787">
    <property type="term" value="F:hydrolase activity"/>
    <property type="evidence" value="ECO:0007669"/>
    <property type="project" value="UniProtKB-KW"/>
</dbReference>
<dbReference type="CDD" id="cd00229">
    <property type="entry name" value="SGNH_hydrolase"/>
    <property type="match status" value="1"/>
</dbReference>
<dbReference type="RefSeq" id="WP_338687819.1">
    <property type="nucleotide sequence ID" value="NZ_AP024702.1"/>
</dbReference>
<protein>
    <submittedName>
        <fullName evidence="4">Alpha/beta hydrolase</fullName>
    </submittedName>
</protein>
<dbReference type="SUPFAM" id="SSF53474">
    <property type="entry name" value="alpha/beta-Hydrolases"/>
    <property type="match status" value="1"/>
</dbReference>
<accession>A0ABM7R6V8</accession>
<name>A0ABM7R6V8_9BACT</name>
<dbReference type="EMBL" id="AP024702">
    <property type="protein sequence ID" value="BCX46321.1"/>
    <property type="molecule type" value="Genomic_DNA"/>
</dbReference>
<feature type="domain" description="BD-FAE-like" evidence="3">
    <location>
        <begin position="269"/>
        <end position="436"/>
    </location>
</feature>